<sequence length="195" mass="22174">MFNLMSKTLVAVAMFSVPLVAPLQASASTTTQLSTLELRGTADLRYLFWDVYSAALYTGGEAYQAEQFPQVLSLTYKRDIEAQELVDATREQWQKQKLVLDNAEQWLRQLVQLWPDIQKGNQLILVVDRDKQSRFYFRPDPGAEVKSALSEAELKTSARFLGAINDRAFGPAFLAIWLSEKTTEPKLREQLIGKR</sequence>
<feature type="chain" id="PRO_5006834046" description="Chalcone isomerase domain-containing protein" evidence="1">
    <location>
        <begin position="28"/>
        <end position="195"/>
    </location>
</feature>
<dbReference type="Gene3D" id="3.50.70.10">
    <property type="match status" value="1"/>
</dbReference>
<dbReference type="RefSeq" id="WP_058795342.1">
    <property type="nucleotide sequence ID" value="NZ_CP013611.1"/>
</dbReference>
<dbReference type="InterPro" id="IPR016088">
    <property type="entry name" value="Chalcone_isomerase_3-sand"/>
</dbReference>
<evidence type="ECO:0000313" key="3">
    <source>
        <dbReference type="EMBL" id="ALU41892.1"/>
    </source>
</evidence>
<dbReference type="Pfam" id="PF16036">
    <property type="entry name" value="Chalcone_3"/>
    <property type="match status" value="1"/>
</dbReference>
<organism evidence="3 4">
    <name type="scientific">Pseudoalteromonas rubra</name>
    <dbReference type="NCBI Taxonomy" id="43658"/>
    <lineage>
        <taxon>Bacteria</taxon>
        <taxon>Pseudomonadati</taxon>
        <taxon>Pseudomonadota</taxon>
        <taxon>Gammaproteobacteria</taxon>
        <taxon>Alteromonadales</taxon>
        <taxon>Pseudoalteromonadaceae</taxon>
        <taxon>Pseudoalteromonas</taxon>
    </lineage>
</organism>
<dbReference type="EMBL" id="CP013611">
    <property type="protein sequence ID" value="ALU41892.1"/>
    <property type="molecule type" value="Genomic_DNA"/>
</dbReference>
<feature type="domain" description="Chalcone isomerase" evidence="2">
    <location>
        <begin position="25"/>
        <end position="148"/>
    </location>
</feature>
<reference evidence="3 4" key="1">
    <citation type="submission" date="2015-12" db="EMBL/GenBank/DDBJ databases">
        <title>Complete genome sequence of Pseudoalteromonas rubra SCSIO 6842, harboring a conjugative plasmid.</title>
        <authorList>
            <person name="Li B."/>
            <person name="Wang X."/>
        </authorList>
    </citation>
    <scope>NUCLEOTIDE SEQUENCE [LARGE SCALE GENOMIC DNA]</scope>
    <source>
        <strain evidence="3 4">SCSIO 6842</strain>
    </source>
</reference>
<name>A0A0U2X0I6_9GAMM</name>
<evidence type="ECO:0000256" key="1">
    <source>
        <dbReference type="SAM" id="SignalP"/>
    </source>
</evidence>
<proteinExistence type="predicted"/>
<evidence type="ECO:0000259" key="2">
    <source>
        <dbReference type="Pfam" id="PF16036"/>
    </source>
</evidence>
<gene>
    <name evidence="3" type="ORF">AT705_02490</name>
</gene>
<dbReference type="KEGG" id="prr:AT705_02490"/>
<feature type="signal peptide" evidence="1">
    <location>
        <begin position="1"/>
        <end position="27"/>
    </location>
</feature>
<keyword evidence="1" id="KW-0732">Signal</keyword>
<dbReference type="AlphaFoldDB" id="A0A0U2X0I6"/>
<accession>A0A0U2X0I6</accession>
<protein>
    <recommendedName>
        <fullName evidence="2">Chalcone isomerase domain-containing protein</fullName>
    </recommendedName>
</protein>
<evidence type="ECO:0000313" key="4">
    <source>
        <dbReference type="Proteomes" id="UP000069015"/>
    </source>
</evidence>
<dbReference type="Proteomes" id="UP000069015">
    <property type="component" value="Chromosome 1"/>
</dbReference>
<dbReference type="InterPro" id="IPR016087">
    <property type="entry name" value="Chalcone_isomerase"/>
</dbReference>